<sequence>MDVLINKNEVLVFGFGLFRQFSLYQKLFYCNHIRIPPPHRRVIFPKLNLTSFSSFKD</sequence>
<accession>A0AAJ3U127</accession>
<reference evidence="1 2" key="1">
    <citation type="submission" date="2010-04" db="EMBL/GenBank/DDBJ databases">
        <title>The Genome Sequence of Escherichia coli H605.</title>
        <authorList>
            <consortium name="The Broad Institute Genome Sequencing Platform"/>
            <consortium name="The Broad Institute Genome Sequencing Center for Infectious Disease"/>
            <person name="Feldgarden M."/>
            <person name="Gordon D.M."/>
            <person name="Johnson J.R."/>
            <person name="Johnston B.D."/>
            <person name="Young S."/>
            <person name="Zeng Q."/>
            <person name="Koehrsen M."/>
            <person name="Alvarado L."/>
            <person name="Berlin A.M."/>
            <person name="Borenstein D."/>
            <person name="Chapman S.B."/>
            <person name="Chen Z."/>
            <person name="Engels R."/>
            <person name="Freedman E."/>
            <person name="Gellesch M."/>
            <person name="Goldberg J."/>
            <person name="Griggs A."/>
            <person name="Gujja S."/>
            <person name="Heilman E.R."/>
            <person name="Heiman D.I."/>
            <person name="Hepburn T.A."/>
            <person name="Howarth C."/>
            <person name="Jen D."/>
            <person name="Larson L."/>
            <person name="Mehta T."/>
            <person name="Park D."/>
            <person name="Pearson M."/>
            <person name="Richards J."/>
            <person name="Roberts A."/>
            <person name="Saif S."/>
            <person name="Shea T.D."/>
            <person name="Shenoy N."/>
            <person name="Sisk P."/>
            <person name="Stolte C."/>
            <person name="Sykes S.N."/>
            <person name="Walk T."/>
            <person name="White J."/>
            <person name="Yandava C."/>
            <person name="Haas B."/>
            <person name="Henn M.R."/>
            <person name="Nusbaum C."/>
            <person name="Birren B."/>
        </authorList>
    </citation>
    <scope>NUCLEOTIDE SEQUENCE [LARGE SCALE GENOMIC DNA]</scope>
    <source>
        <strain evidence="1 2">H605</strain>
    </source>
</reference>
<evidence type="ECO:0000313" key="1">
    <source>
        <dbReference type="EMBL" id="OSL50086.1"/>
    </source>
</evidence>
<gene>
    <name evidence="1" type="ORF">EATG_00960</name>
</gene>
<dbReference type="EMBL" id="ADJX01000002">
    <property type="protein sequence ID" value="OSL50086.1"/>
    <property type="molecule type" value="Genomic_DNA"/>
</dbReference>
<dbReference type="AlphaFoldDB" id="A0AAJ3U127"/>
<proteinExistence type="predicted"/>
<protein>
    <submittedName>
        <fullName evidence="1">Uncharacterized protein</fullName>
    </submittedName>
</protein>
<name>A0AAJ3U127_ECOLX</name>
<evidence type="ECO:0000313" key="2">
    <source>
        <dbReference type="Proteomes" id="UP000243401"/>
    </source>
</evidence>
<dbReference type="Proteomes" id="UP000243401">
    <property type="component" value="Unassembled WGS sequence"/>
</dbReference>
<comment type="caution">
    <text evidence="1">The sequence shown here is derived from an EMBL/GenBank/DDBJ whole genome shotgun (WGS) entry which is preliminary data.</text>
</comment>
<organism evidence="1 2">
    <name type="scientific">Escherichia coli H605</name>
    <dbReference type="NCBI Taxonomy" id="656410"/>
    <lineage>
        <taxon>Bacteria</taxon>
        <taxon>Pseudomonadati</taxon>
        <taxon>Pseudomonadota</taxon>
        <taxon>Gammaproteobacteria</taxon>
        <taxon>Enterobacterales</taxon>
        <taxon>Enterobacteriaceae</taxon>
        <taxon>Escherichia</taxon>
    </lineage>
</organism>